<dbReference type="EMBL" id="SGBC01000002">
    <property type="protein sequence ID" value="RZD16396.1"/>
    <property type="molecule type" value="Genomic_DNA"/>
</dbReference>
<evidence type="ECO:0000313" key="2">
    <source>
        <dbReference type="EMBL" id="RZD17424.1"/>
    </source>
</evidence>
<evidence type="ECO:0000313" key="1">
    <source>
        <dbReference type="EMBL" id="RZD16396.1"/>
    </source>
</evidence>
<gene>
    <name evidence="2" type="ORF">EVJ46_04160</name>
    <name evidence="1" type="ORF">EVJ46_05040</name>
</gene>
<dbReference type="Proteomes" id="UP000316562">
    <property type="component" value="Unassembled WGS sequence"/>
</dbReference>
<comment type="caution">
    <text evidence="2">The sequence shown here is derived from an EMBL/GenBank/DDBJ whole genome shotgun (WGS) entry which is preliminary data.</text>
</comment>
<organism evidence="2 3">
    <name type="scientific">Acididesulfobacter guangdongensis</name>
    <dbReference type="NCBI Taxonomy" id="2597225"/>
    <lineage>
        <taxon>Bacteria</taxon>
        <taxon>Deltaproteobacteria</taxon>
        <taxon>Candidatus Acidulodesulfobacterales</taxon>
        <taxon>Candidatus Acididesulfobacter</taxon>
    </lineage>
</organism>
<dbReference type="EMBL" id="SGBC01000001">
    <property type="protein sequence ID" value="RZD17424.1"/>
    <property type="molecule type" value="Genomic_DNA"/>
</dbReference>
<name>A0A519BJH3_ACIG2</name>
<dbReference type="AlphaFoldDB" id="A0A519BJH3"/>
<protein>
    <submittedName>
        <fullName evidence="2">Uncharacterized protein</fullName>
    </submittedName>
</protein>
<evidence type="ECO:0000313" key="3">
    <source>
        <dbReference type="Proteomes" id="UP000316562"/>
    </source>
</evidence>
<sequence length="94" mass="11355">MANVNKMENNKKDFSMKHRHINADIKKSLSLEAIDDIISRGDMPEWLELRNYALRHSEILDDIIRICSHYIIDPYEQKYHFWYNLALYLKSKEI</sequence>
<proteinExistence type="predicted"/>
<accession>A0A519BJH3</accession>
<reference evidence="2 3" key="1">
    <citation type="journal article" date="2019" name="ISME J.">
        <title>Insights into ecological role of a new deltaproteobacterial order Candidatus Acidulodesulfobacterales by metagenomics and metatranscriptomics.</title>
        <authorList>
            <person name="Tan S."/>
            <person name="Liu J."/>
            <person name="Fang Y."/>
            <person name="Hedlund B.P."/>
            <person name="Lian Z.H."/>
            <person name="Huang L.Y."/>
            <person name="Li J.T."/>
            <person name="Huang L.N."/>
            <person name="Li W.J."/>
            <person name="Jiang H.C."/>
            <person name="Dong H.L."/>
            <person name="Shu W.S."/>
        </authorList>
    </citation>
    <scope>NUCLEOTIDE SEQUENCE [LARGE SCALE GENOMIC DNA]</scope>
    <source>
        <strain evidence="2">AP2</strain>
    </source>
</reference>